<proteinExistence type="predicted"/>
<dbReference type="InterPro" id="IPR024524">
    <property type="entry name" value="DUF3800"/>
</dbReference>
<dbReference type="Pfam" id="PF12686">
    <property type="entry name" value="DUF3800"/>
    <property type="match status" value="1"/>
</dbReference>
<gene>
    <name evidence="1" type="ORF">ACFOOQ_19690</name>
</gene>
<organism evidence="1 2">
    <name type="scientific">Ferrovibrio xuzhouensis</name>
    <dbReference type="NCBI Taxonomy" id="1576914"/>
    <lineage>
        <taxon>Bacteria</taxon>
        <taxon>Pseudomonadati</taxon>
        <taxon>Pseudomonadota</taxon>
        <taxon>Alphaproteobacteria</taxon>
        <taxon>Rhodospirillales</taxon>
        <taxon>Rhodospirillaceae</taxon>
        <taxon>Ferrovibrio</taxon>
    </lineage>
</organism>
<dbReference type="EMBL" id="JBHRYJ010000005">
    <property type="protein sequence ID" value="MFC3677785.1"/>
    <property type="molecule type" value="Genomic_DNA"/>
</dbReference>
<reference evidence="2" key="1">
    <citation type="journal article" date="2019" name="Int. J. Syst. Evol. Microbiol.">
        <title>The Global Catalogue of Microorganisms (GCM) 10K type strain sequencing project: providing services to taxonomists for standard genome sequencing and annotation.</title>
        <authorList>
            <consortium name="The Broad Institute Genomics Platform"/>
            <consortium name="The Broad Institute Genome Sequencing Center for Infectious Disease"/>
            <person name="Wu L."/>
            <person name="Ma J."/>
        </authorList>
    </citation>
    <scope>NUCLEOTIDE SEQUENCE [LARGE SCALE GENOMIC DNA]</scope>
    <source>
        <strain evidence="2">KCTC 42182</strain>
    </source>
</reference>
<sequence>MIFVALHDILLIAKLNAVPGNWAADPTAARKAAVVVWEGTQTMYICYIDEAGDTGAVKAATDSTQPILVISAIFIEYSRLQAFTQDYMAMKASLFPKLMTGLGSRYLSRILPEIKGAEIRRNVGRGNSRQYRHGIRFLDESVRLMQSHYTSMVSRVWIKGVGEPFDGLPVYTSSIQAIYTYFQAFLTQRQSFGMVIADSRTKGLNVPVSHSIFTQKFRSVGDSYDRIYELPTFAHSDNHAGIQLCDTLCSALLFPMSSHVYCSGHIDNVHVQEKFADLKIRYGTALRNLQFRYQDPRGKWNGGVTVSDAIGRRSGKLLFT</sequence>
<dbReference type="RefSeq" id="WP_379729378.1">
    <property type="nucleotide sequence ID" value="NZ_JBHRYJ010000005.1"/>
</dbReference>
<evidence type="ECO:0000313" key="1">
    <source>
        <dbReference type="EMBL" id="MFC3677785.1"/>
    </source>
</evidence>
<keyword evidence="2" id="KW-1185">Reference proteome</keyword>
<comment type="caution">
    <text evidence="1">The sequence shown here is derived from an EMBL/GenBank/DDBJ whole genome shotgun (WGS) entry which is preliminary data.</text>
</comment>
<evidence type="ECO:0000313" key="2">
    <source>
        <dbReference type="Proteomes" id="UP001595711"/>
    </source>
</evidence>
<name>A0ABV7VKM9_9PROT</name>
<protein>
    <submittedName>
        <fullName evidence="1">DUF3800 domain-containing protein</fullName>
    </submittedName>
</protein>
<accession>A0ABV7VKM9</accession>
<dbReference type="Proteomes" id="UP001595711">
    <property type="component" value="Unassembled WGS sequence"/>
</dbReference>